<comment type="subcellular location">
    <subcellularLocation>
        <location evidence="1 10">Cytoplasm</location>
    </subcellularLocation>
</comment>
<dbReference type="InterPro" id="IPR023717">
    <property type="entry name" value="Pro-tRNA-Synthase_IIa_type1"/>
</dbReference>
<dbReference type="CDD" id="cd00861">
    <property type="entry name" value="ProRS_anticodon_short"/>
    <property type="match status" value="1"/>
</dbReference>
<dbReference type="Gene3D" id="3.30.930.10">
    <property type="entry name" value="Bira Bifunctional Protein, Domain 2"/>
    <property type="match status" value="2"/>
</dbReference>
<evidence type="ECO:0000313" key="12">
    <source>
        <dbReference type="EMBL" id="UPM53030.1"/>
    </source>
</evidence>
<dbReference type="InterPro" id="IPR007214">
    <property type="entry name" value="YbaK/aa-tRNA-synth-assoc-dom"/>
</dbReference>
<dbReference type="PRINTS" id="PR01046">
    <property type="entry name" value="TRNASYNTHPRO"/>
</dbReference>
<dbReference type="InterPro" id="IPR002316">
    <property type="entry name" value="Pro-tRNA-ligase_IIa"/>
</dbReference>
<dbReference type="Pfam" id="PF03129">
    <property type="entry name" value="HGTP_anticodon"/>
    <property type="match status" value="1"/>
</dbReference>
<proteinExistence type="inferred from homology"/>
<comment type="similarity">
    <text evidence="10">Belongs to the class-II aminoacyl-tRNA synthetase family. ProS type 1 subfamily.</text>
</comment>
<dbReference type="Gene3D" id="3.40.50.800">
    <property type="entry name" value="Anticodon-binding domain"/>
    <property type="match status" value="1"/>
</dbReference>
<dbReference type="SUPFAM" id="SSF55826">
    <property type="entry name" value="YbaK/ProRS associated domain"/>
    <property type="match status" value="1"/>
</dbReference>
<dbReference type="PIRSF" id="PIRSF001535">
    <property type="entry name" value="ProRS_1"/>
    <property type="match status" value="1"/>
</dbReference>
<keyword evidence="6 10" id="KW-0067">ATP-binding</keyword>
<dbReference type="Pfam" id="PF04073">
    <property type="entry name" value="tRNA_edit"/>
    <property type="match status" value="1"/>
</dbReference>
<dbReference type="RefSeq" id="WP_248266361.1">
    <property type="nucleotide sequence ID" value="NZ_CP096034.1"/>
</dbReference>
<dbReference type="PANTHER" id="PTHR42753:SF2">
    <property type="entry name" value="PROLINE--TRNA LIGASE"/>
    <property type="match status" value="1"/>
</dbReference>
<dbReference type="PROSITE" id="PS50862">
    <property type="entry name" value="AA_TRNA_LIGASE_II"/>
    <property type="match status" value="1"/>
</dbReference>
<evidence type="ECO:0000256" key="7">
    <source>
        <dbReference type="ARBA" id="ARBA00022917"/>
    </source>
</evidence>
<dbReference type="InterPro" id="IPR004154">
    <property type="entry name" value="Anticodon-bd"/>
</dbReference>
<sequence>MKQSIVYSPTLREVPSDADIKSHQLLLRAGFIRQNASGIYSFLPLGNKVLQKVANIVREEMNNAGAMEMLMPSMQAQELWEESGRWDNFGPELMRLRDRHGRGFALGATHEEVVTSIIRDELKSYKKLPITLYQVQSKFRDEKRPRFGLLRGREFLMKDAYSFHASQESLDEVYDRLFTAYSNVFTRCGLNFRAVVADSGAMGGKDTHEFMVLSDIGEDTIAFSNESSYAANIEMAPVVAKYEPSDEKLEEVQKVETPNQKTIDEVIEFLNLPIEKSIKSIIFKADENFVLVLARGDHEINDIKLKNYLGAHSVELASKEEVKELMNCEIGSLGPIGVKSDLLVLADNAIKGIVNGCCGANEEGYHYINVTVNRDYDVKDFVDLRFIQEGDLSPDGKGTISFAKGIEVGHVFKLGTKYSESMNATFLDENGKSNPIIMGCYGIGVSRTLAAIVEQYNDEKGIVWPKNLAPFDVHVITVNTKNEEQVNLADDIYKTLKEIGQDVLLDDRNERVGVKFADADLFGIPVRVVVGKKAAEGIVELKTRDGQVSKEVEISNLVNEINMLK</sequence>
<name>A0ABY4JL43_9BACI</name>
<dbReference type="EC" id="6.1.1.15" evidence="10"/>
<dbReference type="NCBIfam" id="TIGR00409">
    <property type="entry name" value="proS_fam_II"/>
    <property type="match status" value="1"/>
</dbReference>
<dbReference type="InterPro" id="IPR045864">
    <property type="entry name" value="aa-tRNA-synth_II/BPL/LPL"/>
</dbReference>
<evidence type="ECO:0000256" key="10">
    <source>
        <dbReference type="HAMAP-Rule" id="MF_01569"/>
    </source>
</evidence>
<dbReference type="CDD" id="cd00779">
    <property type="entry name" value="ProRS_core_prok"/>
    <property type="match status" value="1"/>
</dbReference>
<evidence type="ECO:0000256" key="5">
    <source>
        <dbReference type="ARBA" id="ARBA00022741"/>
    </source>
</evidence>
<evidence type="ECO:0000256" key="1">
    <source>
        <dbReference type="ARBA" id="ARBA00004496"/>
    </source>
</evidence>
<dbReference type="NCBIfam" id="NF006625">
    <property type="entry name" value="PRK09194.1"/>
    <property type="match status" value="1"/>
</dbReference>
<dbReference type="HAMAP" id="MF_01569">
    <property type="entry name" value="Pro_tRNA_synth_type1"/>
    <property type="match status" value="1"/>
</dbReference>
<evidence type="ECO:0000256" key="9">
    <source>
        <dbReference type="ARBA" id="ARBA00047671"/>
    </source>
</evidence>
<protein>
    <recommendedName>
        <fullName evidence="10">Proline--tRNA ligase</fullName>
        <ecNumber evidence="10">6.1.1.15</ecNumber>
    </recommendedName>
    <alternativeName>
        <fullName evidence="10">Prolyl-tRNA synthetase</fullName>
        <shortName evidence="10">ProRS</shortName>
    </alternativeName>
</protein>
<comment type="subunit">
    <text evidence="2 10">Homodimer.</text>
</comment>
<dbReference type="SUPFAM" id="SSF52954">
    <property type="entry name" value="Class II aaRS ABD-related"/>
    <property type="match status" value="1"/>
</dbReference>
<dbReference type="InterPro" id="IPR002314">
    <property type="entry name" value="aa-tRNA-synt_IIb"/>
</dbReference>
<keyword evidence="5 10" id="KW-0547">Nucleotide-binding</keyword>
<evidence type="ECO:0000313" key="13">
    <source>
        <dbReference type="Proteomes" id="UP000830639"/>
    </source>
</evidence>
<evidence type="ECO:0000259" key="11">
    <source>
        <dbReference type="PROSITE" id="PS50862"/>
    </source>
</evidence>
<dbReference type="InterPro" id="IPR036621">
    <property type="entry name" value="Anticodon-bd_dom_sf"/>
</dbReference>
<dbReference type="Pfam" id="PF00587">
    <property type="entry name" value="tRNA-synt_2b"/>
    <property type="match status" value="1"/>
</dbReference>
<comment type="catalytic activity">
    <reaction evidence="9 10">
        <text>tRNA(Pro) + L-proline + ATP = L-prolyl-tRNA(Pro) + AMP + diphosphate</text>
        <dbReference type="Rhea" id="RHEA:14305"/>
        <dbReference type="Rhea" id="RHEA-COMP:9700"/>
        <dbReference type="Rhea" id="RHEA-COMP:9702"/>
        <dbReference type="ChEBI" id="CHEBI:30616"/>
        <dbReference type="ChEBI" id="CHEBI:33019"/>
        <dbReference type="ChEBI" id="CHEBI:60039"/>
        <dbReference type="ChEBI" id="CHEBI:78442"/>
        <dbReference type="ChEBI" id="CHEBI:78532"/>
        <dbReference type="ChEBI" id="CHEBI:456215"/>
        <dbReference type="EC" id="6.1.1.15"/>
    </reaction>
</comment>
<comment type="function">
    <text evidence="10">Catalyzes the attachment of proline to tRNA(Pro) in a two-step reaction: proline is first activated by ATP to form Pro-AMP and then transferred to the acceptor end of tRNA(Pro). As ProRS can inadvertently accommodate and process non-cognate amino acids such as alanine and cysteine, to avoid such errors it has two additional distinct editing activities against alanine. One activity is designated as 'pretransfer' editing and involves the tRNA(Pro)-independent hydrolysis of activated Ala-AMP. The other activity is designated 'posttransfer' editing and involves deacylation of mischarged Ala-tRNA(Pro). The misacylated Cys-tRNA(Pro) is not edited by ProRS.</text>
</comment>
<dbReference type="Proteomes" id="UP000830639">
    <property type="component" value="Chromosome"/>
</dbReference>
<feature type="domain" description="Aminoacyl-transfer RNA synthetases class-II family profile" evidence="11">
    <location>
        <begin position="38"/>
        <end position="465"/>
    </location>
</feature>
<gene>
    <name evidence="10" type="primary">proS</name>
    <name evidence="12" type="ORF">MY490_14530</name>
</gene>
<dbReference type="InterPro" id="IPR036754">
    <property type="entry name" value="YbaK/aa-tRNA-synt-asso_dom_sf"/>
</dbReference>
<reference evidence="12 13" key="1">
    <citation type="submission" date="2022-04" db="EMBL/GenBank/DDBJ databases">
        <title>Mechanism of arsenic methylation and mitigation arsenic toxicity by Bacillus sp. LH14 from an Arsenic-Contaminated Paddy Soil.</title>
        <authorList>
            <person name="Wang D."/>
        </authorList>
    </citation>
    <scope>NUCLEOTIDE SEQUENCE [LARGE SCALE GENOMIC DNA]</scope>
    <source>
        <strain evidence="12 13">LH14</strain>
    </source>
</reference>
<dbReference type="InterPro" id="IPR006195">
    <property type="entry name" value="aa-tRNA-synth_II"/>
</dbReference>
<evidence type="ECO:0000256" key="6">
    <source>
        <dbReference type="ARBA" id="ARBA00022840"/>
    </source>
</evidence>
<keyword evidence="3 10" id="KW-0963">Cytoplasm</keyword>
<dbReference type="CDD" id="cd04334">
    <property type="entry name" value="ProRS-INS"/>
    <property type="match status" value="1"/>
</dbReference>
<comment type="domain">
    <text evidence="10">Consists of three domains: the N-terminal catalytic domain, the editing domain and the C-terminal anticodon-binding domain.</text>
</comment>
<keyword evidence="7 10" id="KW-0648">Protein biosynthesis</keyword>
<evidence type="ECO:0000256" key="3">
    <source>
        <dbReference type="ARBA" id="ARBA00022490"/>
    </source>
</evidence>
<evidence type="ECO:0000256" key="2">
    <source>
        <dbReference type="ARBA" id="ARBA00011738"/>
    </source>
</evidence>
<dbReference type="InterPro" id="IPR004500">
    <property type="entry name" value="Pro-tRNA-synth_IIa_bac-type"/>
</dbReference>
<organism evidence="12 13">
    <name type="scientific">Gottfriedia acidiceleris</name>
    <dbReference type="NCBI Taxonomy" id="371036"/>
    <lineage>
        <taxon>Bacteria</taxon>
        <taxon>Bacillati</taxon>
        <taxon>Bacillota</taxon>
        <taxon>Bacilli</taxon>
        <taxon>Bacillales</taxon>
        <taxon>Bacillaceae</taxon>
        <taxon>Gottfriedia</taxon>
    </lineage>
</organism>
<dbReference type="InterPro" id="IPR044140">
    <property type="entry name" value="ProRS_anticodon_short"/>
</dbReference>
<keyword evidence="13" id="KW-1185">Reference proteome</keyword>
<keyword evidence="8 10" id="KW-0030">Aminoacyl-tRNA synthetase</keyword>
<accession>A0ABY4JL43</accession>
<dbReference type="GO" id="GO:0004827">
    <property type="term" value="F:proline-tRNA ligase activity"/>
    <property type="evidence" value="ECO:0007669"/>
    <property type="project" value="UniProtKB-EC"/>
</dbReference>
<keyword evidence="4 10" id="KW-0436">Ligase</keyword>
<dbReference type="PANTHER" id="PTHR42753">
    <property type="entry name" value="MITOCHONDRIAL RIBOSOME PROTEIN L39/PROLYL-TRNA LIGASE FAMILY MEMBER"/>
    <property type="match status" value="1"/>
</dbReference>
<evidence type="ECO:0000256" key="4">
    <source>
        <dbReference type="ARBA" id="ARBA00022598"/>
    </source>
</evidence>
<dbReference type="InterPro" id="IPR033730">
    <property type="entry name" value="ProRS_core_prok"/>
</dbReference>
<dbReference type="InterPro" id="IPR050062">
    <property type="entry name" value="Pro-tRNA_synthetase"/>
</dbReference>
<dbReference type="SUPFAM" id="SSF55681">
    <property type="entry name" value="Class II aaRS and biotin synthetases"/>
    <property type="match status" value="1"/>
</dbReference>
<dbReference type="EMBL" id="CP096034">
    <property type="protein sequence ID" value="UPM53030.1"/>
    <property type="molecule type" value="Genomic_DNA"/>
</dbReference>
<evidence type="ECO:0000256" key="8">
    <source>
        <dbReference type="ARBA" id="ARBA00023146"/>
    </source>
</evidence>